<dbReference type="AlphaFoldDB" id="A0A3P5XVX1"/>
<feature type="region of interest" description="Disordered" evidence="1">
    <location>
        <begin position="188"/>
        <end position="318"/>
    </location>
</feature>
<proteinExistence type="predicted"/>
<name>A0A3P5XVX1_9RHOB</name>
<keyword evidence="3" id="KW-1185">Reference proteome</keyword>
<protein>
    <submittedName>
        <fullName evidence="2">Uncharacterized protein</fullName>
    </submittedName>
</protein>
<accession>A0A3P5XVX1</accession>
<feature type="region of interest" description="Disordered" evidence="1">
    <location>
        <begin position="93"/>
        <end position="117"/>
    </location>
</feature>
<sequence length="318" mass="34196">MRGEPRQFGPRLFTAELHHQNEARDLSVGTNAGVPAVGDEWTIPVADLMPQASPGGPFPRAAPDRIQPGRAGEMLWGRINPWVVLRVAGGISKRRAGPGPASRGKTPTPPRAIPRGFCRPRCRIPGAGGAGLTPERGASLRAARSLLSVVVALRGGGAESFRDRLELVRRARRAGRTWRNWYTQQTLTIGVPGGKPPVQNRSNSGKANGPPGPTPIPSQARGQSVPREGVETGRAVPVALPGNRMAMAKGQSSPRTAPERGRRRKPKWDENLPSARNYGFKSRRPHHPPARTSLPRPPVRERSAALPGRLPPRAFAGN</sequence>
<evidence type="ECO:0000256" key="1">
    <source>
        <dbReference type="SAM" id="MobiDB-lite"/>
    </source>
</evidence>
<evidence type="ECO:0000313" key="3">
    <source>
        <dbReference type="Proteomes" id="UP000277498"/>
    </source>
</evidence>
<organism evidence="2 3">
    <name type="scientific">Pseudogemmobacter humi</name>
    <dbReference type="NCBI Taxonomy" id="2483812"/>
    <lineage>
        <taxon>Bacteria</taxon>
        <taxon>Pseudomonadati</taxon>
        <taxon>Pseudomonadota</taxon>
        <taxon>Alphaproteobacteria</taxon>
        <taxon>Rhodobacterales</taxon>
        <taxon>Paracoccaceae</taxon>
        <taxon>Pseudogemmobacter</taxon>
    </lineage>
</organism>
<gene>
    <name evidence="2" type="ORF">XINFAN_03766</name>
</gene>
<dbReference type="EMBL" id="UXAW01000113">
    <property type="protein sequence ID" value="VDC33318.1"/>
    <property type="molecule type" value="Genomic_DNA"/>
</dbReference>
<reference evidence="2 3" key="1">
    <citation type="submission" date="2018-11" db="EMBL/GenBank/DDBJ databases">
        <authorList>
            <person name="Criscuolo A."/>
        </authorList>
    </citation>
    <scope>NUCLEOTIDE SEQUENCE [LARGE SCALE GENOMIC DNA]</scope>
    <source>
        <strain evidence="2">ACIP111625</strain>
    </source>
</reference>
<dbReference type="Proteomes" id="UP000277498">
    <property type="component" value="Unassembled WGS sequence"/>
</dbReference>
<evidence type="ECO:0000313" key="2">
    <source>
        <dbReference type="EMBL" id="VDC33318.1"/>
    </source>
</evidence>